<gene>
    <name evidence="2" type="ORF">DFR87_01385</name>
</gene>
<accession>A0A2U9IRD5</accession>
<name>A0A2U9IRD5_9CREN</name>
<dbReference type="Proteomes" id="UP000247586">
    <property type="component" value="Chromosome"/>
</dbReference>
<keyword evidence="1" id="KW-0472">Membrane</keyword>
<dbReference type="KEGG" id="mhk:DFR87_01385"/>
<dbReference type="GeneID" id="36833953"/>
<reference evidence="3" key="2">
    <citation type="submission" date="2020-03" db="EMBL/GenBank/DDBJ databases">
        <title>Complete Genome Sequences of Extremely Thermoacidophilic, Metal-Mobilizing Type-Strain Members of the Archaeal Family Sulfolobaceae: Acidianus brierleyi DSM-1651T, Acidianus sulfidivorans DSM-18786T, Metallosphaera hakonensis DSM-7519T, and Metallosphaera prunae DSM-10039T.</title>
        <authorList>
            <person name="Counts J.A."/>
            <person name="Kelly R.M."/>
        </authorList>
    </citation>
    <scope>NUCLEOTIDE SEQUENCE [LARGE SCALE GENOMIC DNA]</scope>
    <source>
        <strain evidence="3">HO1-1</strain>
    </source>
</reference>
<reference evidence="2 3" key="1">
    <citation type="submission" date="2018-05" db="EMBL/GenBank/DDBJ databases">
        <title>Complete Genome Sequences of Extremely Thermoacidophilic, Metal-Mobilizing Type-Strain Members of the Archaeal Family Sulfolobaceae: Acidianus brierleyi DSM-1651T, Acidianus sulfidivorans DSM-18786T, Metallosphaera hakonensis DSM-7519T, and Metallosphaera prunae DSM-10039T.</title>
        <authorList>
            <person name="Counts J.A."/>
            <person name="Kelly R.M."/>
        </authorList>
    </citation>
    <scope>NUCLEOTIDE SEQUENCE [LARGE SCALE GENOMIC DNA]</scope>
    <source>
        <strain evidence="2 3">HO1-1</strain>
    </source>
</reference>
<sequence>MKLGRRYLKSKRAISGAVTALILVIVSVALALAVAVFAFGLFGSFGSSGNLQVVGTTYLNYLGNSMVQVTMTVKNPSSNPASINAITIGNYTASQATNGKVNSGGEFNVSTGSNQIPAGFSGQIIIYVDNGTPIAGLTQANVGGTIPVSISITEGTLSPTLTINAVLQKLA</sequence>
<keyword evidence="3" id="KW-1185">Reference proteome</keyword>
<evidence type="ECO:0000313" key="3">
    <source>
        <dbReference type="Proteomes" id="UP000247586"/>
    </source>
</evidence>
<dbReference type="EMBL" id="CP029287">
    <property type="protein sequence ID" value="AWR98575.1"/>
    <property type="molecule type" value="Genomic_DNA"/>
</dbReference>
<organism evidence="2 3">
    <name type="scientific">Metallosphaera hakonensis JCM 8857 = DSM 7519</name>
    <dbReference type="NCBI Taxonomy" id="1293036"/>
    <lineage>
        <taxon>Archaea</taxon>
        <taxon>Thermoproteota</taxon>
        <taxon>Thermoprotei</taxon>
        <taxon>Sulfolobales</taxon>
        <taxon>Sulfolobaceae</taxon>
        <taxon>Metallosphaera</taxon>
    </lineage>
</organism>
<proteinExistence type="predicted"/>
<evidence type="ECO:0000256" key="1">
    <source>
        <dbReference type="SAM" id="Phobius"/>
    </source>
</evidence>
<keyword evidence="1" id="KW-1133">Transmembrane helix</keyword>
<reference evidence="3" key="3">
    <citation type="submission" date="2020-03" db="EMBL/GenBank/DDBJ databases">
        <title>Sequencing and Assembly of Multiple Reported Metal-Biooxidizing Members of the Extremely Thermoacidophilic Archaeal Family Sulfolobaceae.</title>
        <authorList>
            <person name="Counts J.A."/>
            <person name="Kelly R.M."/>
        </authorList>
    </citation>
    <scope>NUCLEOTIDE SEQUENCE [LARGE SCALE GENOMIC DNA]</scope>
    <source>
        <strain evidence="3">HO1-1</strain>
    </source>
</reference>
<protein>
    <recommendedName>
        <fullName evidence="4">DUF4352 domain-containing protein</fullName>
    </recommendedName>
</protein>
<dbReference type="OrthoDB" id="35081at2157"/>
<dbReference type="RefSeq" id="WP_054837216.1">
    <property type="nucleotide sequence ID" value="NZ_BBBA01000032.1"/>
</dbReference>
<evidence type="ECO:0000313" key="2">
    <source>
        <dbReference type="EMBL" id="AWR98575.1"/>
    </source>
</evidence>
<feature type="transmembrane region" description="Helical" evidence="1">
    <location>
        <begin position="20"/>
        <end position="42"/>
    </location>
</feature>
<dbReference type="AlphaFoldDB" id="A0A2U9IRD5"/>
<evidence type="ECO:0008006" key="4">
    <source>
        <dbReference type="Google" id="ProtNLM"/>
    </source>
</evidence>
<keyword evidence="1" id="KW-0812">Transmembrane</keyword>